<evidence type="ECO:0000313" key="3">
    <source>
        <dbReference type="Proteomes" id="UP001385499"/>
    </source>
</evidence>
<dbReference type="SUPFAM" id="SSF52833">
    <property type="entry name" value="Thioredoxin-like"/>
    <property type="match status" value="1"/>
</dbReference>
<dbReference type="CDD" id="cd03196">
    <property type="entry name" value="GST_C_5"/>
    <property type="match status" value="1"/>
</dbReference>
<name>A0ABU8TIL4_9HYPH</name>
<organism evidence="2 3">
    <name type="scientific">Roseibium algae</name>
    <dbReference type="NCBI Taxonomy" id="3123038"/>
    <lineage>
        <taxon>Bacteria</taxon>
        <taxon>Pseudomonadati</taxon>
        <taxon>Pseudomonadota</taxon>
        <taxon>Alphaproteobacteria</taxon>
        <taxon>Hyphomicrobiales</taxon>
        <taxon>Stappiaceae</taxon>
        <taxon>Roseibium</taxon>
    </lineage>
</organism>
<dbReference type="InterPro" id="IPR050983">
    <property type="entry name" value="GST_Omega/HSP26"/>
</dbReference>
<dbReference type="RefSeq" id="WP_340273683.1">
    <property type="nucleotide sequence ID" value="NZ_JBAKIA010000004.1"/>
</dbReference>
<dbReference type="Proteomes" id="UP001385499">
    <property type="component" value="Unassembled WGS sequence"/>
</dbReference>
<dbReference type="Gene3D" id="1.20.1050.10">
    <property type="match status" value="1"/>
</dbReference>
<dbReference type="SUPFAM" id="SSF47616">
    <property type="entry name" value="GST C-terminal domain-like"/>
    <property type="match status" value="1"/>
</dbReference>
<dbReference type="PANTHER" id="PTHR43968:SF6">
    <property type="entry name" value="GLUTATHIONE S-TRANSFERASE OMEGA"/>
    <property type="match status" value="1"/>
</dbReference>
<accession>A0ABU8TIL4</accession>
<protein>
    <submittedName>
        <fullName evidence="2">Glutathione S-transferase</fullName>
    </submittedName>
</protein>
<dbReference type="EMBL" id="JBAKIA010000004">
    <property type="protein sequence ID" value="MEJ8473981.1"/>
    <property type="molecule type" value="Genomic_DNA"/>
</dbReference>
<dbReference type="PROSITE" id="PS50404">
    <property type="entry name" value="GST_NTER"/>
    <property type="match status" value="1"/>
</dbReference>
<dbReference type="PANTHER" id="PTHR43968">
    <property type="match status" value="1"/>
</dbReference>
<dbReference type="Gene3D" id="3.40.30.10">
    <property type="entry name" value="Glutaredoxin"/>
    <property type="match status" value="1"/>
</dbReference>
<dbReference type="InterPro" id="IPR036249">
    <property type="entry name" value="Thioredoxin-like_sf"/>
</dbReference>
<comment type="caution">
    <text evidence="2">The sequence shown here is derived from an EMBL/GenBank/DDBJ whole genome shotgun (WGS) entry which is preliminary data.</text>
</comment>
<dbReference type="InterPro" id="IPR036282">
    <property type="entry name" value="Glutathione-S-Trfase_C_sf"/>
</dbReference>
<dbReference type="Pfam" id="PF13410">
    <property type="entry name" value="GST_C_2"/>
    <property type="match status" value="1"/>
</dbReference>
<evidence type="ECO:0000259" key="1">
    <source>
        <dbReference type="PROSITE" id="PS50404"/>
    </source>
</evidence>
<keyword evidence="3" id="KW-1185">Reference proteome</keyword>
<feature type="domain" description="GST N-terminal" evidence="1">
    <location>
        <begin position="3"/>
        <end position="82"/>
    </location>
</feature>
<gene>
    <name evidence="2" type="ORF">V6575_07765</name>
</gene>
<dbReference type="InterPro" id="IPR004045">
    <property type="entry name" value="Glutathione_S-Trfase_N"/>
</dbReference>
<proteinExistence type="predicted"/>
<sequence>MPDLPILYSFRRCPYAMRARLALLSSGVHTHLREVLLRDKASEFLEASASGTVPCLVPLGQDPVDESLDIMLWALRQSDPEGWLTPAAGTLPQMLALINRLDGDFKRHLDRYKYDTRYPELSRDTERSAASVILHELENRLQATPWLFGARPSLADYAFLPFLRQFANVDREWFKAQDWPRLISWLVAFENSDRFAKTMPKYVPWQSGDEPLIFPA</sequence>
<reference evidence="2 3" key="1">
    <citation type="submission" date="2024-02" db="EMBL/GenBank/DDBJ databases">
        <title>Roseibium algae sp. nov., isolated from marine alga (Grateloupia sp.), showing potential in myo-inositol conversion.</title>
        <authorList>
            <person name="Wang Y."/>
        </authorList>
    </citation>
    <scope>NUCLEOTIDE SEQUENCE [LARGE SCALE GENOMIC DNA]</scope>
    <source>
        <strain evidence="2 3">H3510</strain>
    </source>
</reference>
<dbReference type="Pfam" id="PF13417">
    <property type="entry name" value="GST_N_3"/>
    <property type="match status" value="1"/>
</dbReference>
<evidence type="ECO:0000313" key="2">
    <source>
        <dbReference type="EMBL" id="MEJ8473981.1"/>
    </source>
</evidence>